<dbReference type="PRINTS" id="PR01009">
    <property type="entry name" value="FLGMRINGFLIF"/>
</dbReference>
<keyword evidence="10 12" id="KW-0975">Bacterial flagellum</keyword>
<feature type="domain" description="Flagellar M-ring N-terminal" evidence="15">
    <location>
        <begin position="42"/>
        <end position="217"/>
    </location>
</feature>
<reference evidence="17 18" key="1">
    <citation type="submission" date="2014-04" db="EMBL/GenBank/DDBJ databases">
        <title>Draft genome sequence of Photobacterium halotolerans S2753: a solonamide, ngercheumicin and holomycin producer.</title>
        <authorList>
            <person name="Machado H.R."/>
            <person name="Gram L."/>
        </authorList>
    </citation>
    <scope>NUCLEOTIDE SEQUENCE [LARGE SCALE GENOMIC DNA]</scope>
    <source>
        <strain evidence="17 18">S2753</strain>
    </source>
</reference>
<dbReference type="NCBIfam" id="TIGR00206">
    <property type="entry name" value="fliF"/>
    <property type="match status" value="1"/>
</dbReference>
<sequence length="566" mass="61908">MQNKITQLKENVSALPLNKKVLLGGALAVGIAVSGYTFHQLSQPSYVTMMTNLDQTSLQTIIPVLEAEGIPFTVAPNNATLLVDRDALQKATNILAKHGLPSKPATGYDHLSNSNSPYMTKSTEEQISRQILEENLESSILQLDSVHKAQVRLAVAKNSQFLRDVEPSSASVVLTLKRGQSLNRSQINGIVKMIAYSVPNLPEENVIILDHTGRSLSKGNDASLGNGGTASEHKLLIEEQLRQKVVEVVAPIVGLEQVRVNVEAKVNFDKVENTKEEPVPSSVILSQQSEKSYDPELAGGEGVVGAVANQPPQHASFADKPDSMANQQQSSGIRHLKETTNYSVGKSITHTIQSSGRVEKVNVAILFDRTQFSEEALPKIMETITSLAQSSIGFDADRGDSIDVRAMVFSEPEVIEAEPVPFYETQIAKDAMAAGKWIGAILLLWLLFWRPLMQRILPGSSAKEENPDQVPDLTADDNHVQNQALSLSEQLSTEATEAEFSREMTKAIELMKTKPTEAQNVLQSWLLEISLENLLGSEEENEAHEMNSEQAESKTDESDVGENNEK</sequence>
<evidence type="ECO:0000313" key="18">
    <source>
        <dbReference type="Proteomes" id="UP000027192"/>
    </source>
</evidence>
<protein>
    <recommendedName>
        <fullName evidence="5 12">Flagellar M-ring protein</fullName>
    </recommendedName>
</protein>
<feature type="domain" description="Flagellar M-ring C-terminal" evidence="16">
    <location>
        <begin position="250"/>
        <end position="409"/>
    </location>
</feature>
<comment type="similarity">
    <text evidence="4 12">Belongs to the FliF family.</text>
</comment>
<feature type="transmembrane region" description="Helical" evidence="14">
    <location>
        <begin position="21"/>
        <end position="39"/>
    </location>
</feature>
<evidence type="ECO:0000256" key="7">
    <source>
        <dbReference type="ARBA" id="ARBA00022692"/>
    </source>
</evidence>
<dbReference type="InterPro" id="IPR043427">
    <property type="entry name" value="YscJ/FliF"/>
</dbReference>
<dbReference type="PANTHER" id="PTHR30046">
    <property type="entry name" value="FLAGELLAR M-RING PROTEIN"/>
    <property type="match status" value="1"/>
</dbReference>
<proteinExistence type="inferred from homology"/>
<dbReference type="EMBL" id="JMIB01000027">
    <property type="protein sequence ID" value="KDM90864.1"/>
    <property type="molecule type" value="Genomic_DNA"/>
</dbReference>
<evidence type="ECO:0000256" key="12">
    <source>
        <dbReference type="PIRNR" id="PIRNR004862"/>
    </source>
</evidence>
<dbReference type="GO" id="GO:0071973">
    <property type="term" value="P:bacterial-type flagellum-dependent cell motility"/>
    <property type="evidence" value="ECO:0007669"/>
    <property type="project" value="InterPro"/>
</dbReference>
<comment type="subunit">
    <text evidence="11">The basal body constitutes a major portion of the flagellar organelle and consists of four rings (L,P,S, and M) mounted on a central rod. The M ring is integral to the inner membrane of the cell and may be connected to the flagellar rod via the S ring. The S (supramembrane ring) lies just distal to the M ring. The L and P rings lie in the outer membrane and the periplasmic space, respectively.</text>
</comment>
<dbReference type="STRING" id="1654360.EA58_13975"/>
<dbReference type="AlphaFoldDB" id="A0A066RKJ8"/>
<evidence type="ECO:0000259" key="15">
    <source>
        <dbReference type="Pfam" id="PF01514"/>
    </source>
</evidence>
<evidence type="ECO:0000256" key="5">
    <source>
        <dbReference type="ARBA" id="ARBA00017949"/>
    </source>
</evidence>
<dbReference type="InterPro" id="IPR006182">
    <property type="entry name" value="FliF_N_dom"/>
</dbReference>
<organism evidence="17 18">
    <name type="scientific">Photobacterium galatheae</name>
    <dbReference type="NCBI Taxonomy" id="1654360"/>
    <lineage>
        <taxon>Bacteria</taxon>
        <taxon>Pseudomonadati</taxon>
        <taxon>Pseudomonadota</taxon>
        <taxon>Gammaproteobacteria</taxon>
        <taxon>Vibrionales</taxon>
        <taxon>Vibrionaceae</taxon>
        <taxon>Photobacterium</taxon>
    </lineage>
</organism>
<name>A0A066RKJ8_9GAMM</name>
<keyword evidence="8 14" id="KW-1133">Transmembrane helix</keyword>
<evidence type="ECO:0000256" key="6">
    <source>
        <dbReference type="ARBA" id="ARBA00022475"/>
    </source>
</evidence>
<dbReference type="InterPro" id="IPR045851">
    <property type="entry name" value="AMP-bd_C_sf"/>
</dbReference>
<dbReference type="GO" id="GO:0003774">
    <property type="term" value="F:cytoskeletal motor activity"/>
    <property type="evidence" value="ECO:0007669"/>
    <property type="project" value="InterPro"/>
</dbReference>
<comment type="function">
    <text evidence="1 12">The M ring may be actively involved in energy transduction.</text>
</comment>
<evidence type="ECO:0000256" key="3">
    <source>
        <dbReference type="ARBA" id="ARBA00004651"/>
    </source>
</evidence>
<evidence type="ECO:0000256" key="8">
    <source>
        <dbReference type="ARBA" id="ARBA00022989"/>
    </source>
</evidence>
<dbReference type="InterPro" id="IPR000067">
    <property type="entry name" value="FlgMring_FliF"/>
</dbReference>
<comment type="caution">
    <text evidence="17">The sequence shown here is derived from an EMBL/GenBank/DDBJ whole genome shotgun (WGS) entry which is preliminary data.</text>
</comment>
<gene>
    <name evidence="17" type="ORF">EA58_13975</name>
</gene>
<dbReference type="PANTHER" id="PTHR30046:SF0">
    <property type="entry name" value="FLAGELLAR M-RING PROTEIN"/>
    <property type="match status" value="1"/>
</dbReference>
<dbReference type="InterPro" id="IPR013556">
    <property type="entry name" value="Flag_M-ring_C"/>
</dbReference>
<keyword evidence="6" id="KW-1003">Cell membrane</keyword>
<keyword evidence="18" id="KW-1185">Reference proteome</keyword>
<evidence type="ECO:0000256" key="9">
    <source>
        <dbReference type="ARBA" id="ARBA00023136"/>
    </source>
</evidence>
<evidence type="ECO:0000256" key="13">
    <source>
        <dbReference type="SAM" id="MobiDB-lite"/>
    </source>
</evidence>
<evidence type="ECO:0000259" key="16">
    <source>
        <dbReference type="Pfam" id="PF08345"/>
    </source>
</evidence>
<accession>A0A066RKJ8</accession>
<dbReference type="Gene3D" id="3.30.300.30">
    <property type="match status" value="1"/>
</dbReference>
<dbReference type="Pfam" id="PF08345">
    <property type="entry name" value="YscJ_FliF_C"/>
    <property type="match status" value="1"/>
</dbReference>
<evidence type="ECO:0000256" key="11">
    <source>
        <dbReference type="ARBA" id="ARBA00025936"/>
    </source>
</evidence>
<evidence type="ECO:0000256" key="2">
    <source>
        <dbReference type="ARBA" id="ARBA00004117"/>
    </source>
</evidence>
<evidence type="ECO:0000256" key="10">
    <source>
        <dbReference type="ARBA" id="ARBA00023143"/>
    </source>
</evidence>
<evidence type="ECO:0000313" key="17">
    <source>
        <dbReference type="EMBL" id="KDM90864.1"/>
    </source>
</evidence>
<dbReference type="PIRSF" id="PIRSF004862">
    <property type="entry name" value="FliF"/>
    <property type="match status" value="1"/>
</dbReference>
<keyword evidence="7 14" id="KW-0812">Transmembrane</keyword>
<feature type="compositionally biased region" description="Basic and acidic residues" evidence="13">
    <location>
        <begin position="543"/>
        <end position="566"/>
    </location>
</feature>
<dbReference type="RefSeq" id="WP_036753706.1">
    <property type="nucleotide sequence ID" value="NZ_JAGSGC010000004.1"/>
</dbReference>
<evidence type="ECO:0000256" key="4">
    <source>
        <dbReference type="ARBA" id="ARBA00007971"/>
    </source>
</evidence>
<feature type="region of interest" description="Disordered" evidence="13">
    <location>
        <begin position="536"/>
        <end position="566"/>
    </location>
</feature>
<dbReference type="GO" id="GO:0009431">
    <property type="term" value="C:bacterial-type flagellum basal body, MS ring"/>
    <property type="evidence" value="ECO:0007669"/>
    <property type="project" value="InterPro"/>
</dbReference>
<dbReference type="Pfam" id="PF01514">
    <property type="entry name" value="YscJ_FliF"/>
    <property type="match status" value="1"/>
</dbReference>
<comment type="subcellular location">
    <subcellularLocation>
        <location evidence="2 12">Bacterial flagellum basal body</location>
    </subcellularLocation>
    <subcellularLocation>
        <location evidence="3">Cell membrane</location>
        <topology evidence="3">Multi-pass membrane protein</topology>
    </subcellularLocation>
</comment>
<evidence type="ECO:0000256" key="14">
    <source>
        <dbReference type="SAM" id="Phobius"/>
    </source>
</evidence>
<keyword evidence="9 14" id="KW-0472">Membrane</keyword>
<evidence type="ECO:0000256" key="1">
    <source>
        <dbReference type="ARBA" id="ARBA00003820"/>
    </source>
</evidence>
<dbReference type="Proteomes" id="UP000027192">
    <property type="component" value="Unassembled WGS sequence"/>
</dbReference>
<dbReference type="GO" id="GO:0005886">
    <property type="term" value="C:plasma membrane"/>
    <property type="evidence" value="ECO:0007669"/>
    <property type="project" value="UniProtKB-SubCell"/>
</dbReference>